<dbReference type="Gene3D" id="1.20.1250.20">
    <property type="entry name" value="MFS general substrate transporter like domains"/>
    <property type="match status" value="2"/>
</dbReference>
<evidence type="ECO:0000256" key="4">
    <source>
        <dbReference type="ARBA" id="ARBA00022692"/>
    </source>
</evidence>
<feature type="transmembrane region" description="Helical" evidence="8">
    <location>
        <begin position="327"/>
        <end position="350"/>
    </location>
</feature>
<evidence type="ECO:0000256" key="8">
    <source>
        <dbReference type="SAM" id="Phobius"/>
    </source>
</evidence>
<name>A0A239F505_9SPHN</name>
<dbReference type="InterPro" id="IPR020846">
    <property type="entry name" value="MFS_dom"/>
</dbReference>
<dbReference type="InterPro" id="IPR005828">
    <property type="entry name" value="MFS_sugar_transport-like"/>
</dbReference>
<proteinExistence type="predicted"/>
<keyword evidence="3" id="KW-1003">Cell membrane</keyword>
<feature type="transmembrane region" description="Helical" evidence="8">
    <location>
        <begin position="147"/>
        <end position="170"/>
    </location>
</feature>
<feature type="transmembrane region" description="Helical" evidence="8">
    <location>
        <begin position="395"/>
        <end position="413"/>
    </location>
</feature>
<reference evidence="11" key="1">
    <citation type="submission" date="2017-06" db="EMBL/GenBank/DDBJ databases">
        <authorList>
            <person name="Varghese N."/>
            <person name="Submissions S."/>
        </authorList>
    </citation>
    <scope>NUCLEOTIDE SEQUENCE [LARGE SCALE GENOMIC DNA]</scope>
    <source>
        <strain evidence="11">LNB2</strain>
    </source>
</reference>
<keyword evidence="7 8" id="KW-0472">Membrane</keyword>
<dbReference type="PROSITE" id="PS50850">
    <property type="entry name" value="MFS"/>
    <property type="match status" value="1"/>
</dbReference>
<dbReference type="GO" id="GO:0015293">
    <property type="term" value="F:symporter activity"/>
    <property type="evidence" value="ECO:0007669"/>
    <property type="project" value="UniProtKB-KW"/>
</dbReference>
<dbReference type="EMBL" id="FZOS01000008">
    <property type="protein sequence ID" value="SNS51986.1"/>
    <property type="molecule type" value="Genomic_DNA"/>
</dbReference>
<dbReference type="FunFam" id="1.20.1250.20:FF:000001">
    <property type="entry name" value="Dicarboxylate MFS transporter"/>
    <property type="match status" value="1"/>
</dbReference>
<sequence length="425" mass="45671">MAEATKRLKSIIGGSAGNFVEWYDWFAYASLSIYFAPAFFPEDNETIQLMNTAAIFAVGFIMRPIGAWVMGIYGDRHGRKAGLALSVGLMCAGSLLIAIAPTYATAGWAAPALLVFARMLQGLSVGGEFGASSTYLSEMATRERRGFWSSFHYVTLIGGQLAALGVLLVLQMLLSETALEAWGWRIPFAIGAALAAGVYLFRRGLAETAQFAAIDRSATPPSSARHLWAGHRRATLMIVAMTIGGTLAFYAYTTYLQKFLVNTSGFTRPQATAITAAALAVFMLQQPFWGWLSDQFGRKPQMIFFGLTGMLATVPVFHALATTSDALIAFALAVIPMTLMSAYTSVGPITKAELYPAHIRTLGVALPYAIANTAFGGTAEYVALWLKNAGMEAAFYWYVSAGIAVALAAFIALPDTKRISQISDD</sequence>
<dbReference type="PROSITE" id="PS00217">
    <property type="entry name" value="SUGAR_TRANSPORT_2"/>
    <property type="match status" value="1"/>
</dbReference>
<organism evidence="10 11">
    <name type="scientific">Edaphosphingomonas laterariae</name>
    <dbReference type="NCBI Taxonomy" id="861865"/>
    <lineage>
        <taxon>Bacteria</taxon>
        <taxon>Pseudomonadati</taxon>
        <taxon>Pseudomonadota</taxon>
        <taxon>Alphaproteobacteria</taxon>
        <taxon>Sphingomonadales</taxon>
        <taxon>Rhizorhabdaceae</taxon>
        <taxon>Edaphosphingomonas</taxon>
    </lineage>
</organism>
<feature type="transmembrane region" description="Helical" evidence="8">
    <location>
        <begin position="52"/>
        <end position="74"/>
    </location>
</feature>
<dbReference type="Pfam" id="PF00083">
    <property type="entry name" value="Sugar_tr"/>
    <property type="match status" value="2"/>
</dbReference>
<comment type="subcellular location">
    <subcellularLocation>
        <location evidence="1">Cell membrane</location>
        <topology evidence="1">Multi-pass membrane protein</topology>
    </subcellularLocation>
</comment>
<keyword evidence="6 8" id="KW-1133">Transmembrane helix</keyword>
<feature type="transmembrane region" description="Helical" evidence="8">
    <location>
        <begin position="234"/>
        <end position="252"/>
    </location>
</feature>
<feature type="transmembrane region" description="Helical" evidence="8">
    <location>
        <begin position="81"/>
        <end position="100"/>
    </location>
</feature>
<feature type="transmembrane region" description="Helical" evidence="8">
    <location>
        <begin position="362"/>
        <end position="383"/>
    </location>
</feature>
<keyword evidence="2" id="KW-0813">Transport</keyword>
<feature type="transmembrane region" description="Helical" evidence="8">
    <location>
        <begin position="272"/>
        <end position="291"/>
    </location>
</feature>
<feature type="domain" description="Major facilitator superfamily (MFS) profile" evidence="9">
    <location>
        <begin position="10"/>
        <end position="417"/>
    </location>
</feature>
<accession>A0A239F505</accession>
<evidence type="ECO:0000256" key="6">
    <source>
        <dbReference type="ARBA" id="ARBA00022989"/>
    </source>
</evidence>
<evidence type="ECO:0000259" key="9">
    <source>
        <dbReference type="PROSITE" id="PS50850"/>
    </source>
</evidence>
<evidence type="ECO:0000256" key="7">
    <source>
        <dbReference type="ARBA" id="ARBA00023136"/>
    </source>
</evidence>
<dbReference type="AlphaFoldDB" id="A0A239F505"/>
<evidence type="ECO:0000256" key="1">
    <source>
        <dbReference type="ARBA" id="ARBA00004651"/>
    </source>
</evidence>
<feature type="transmembrane region" description="Helical" evidence="8">
    <location>
        <begin position="21"/>
        <end position="40"/>
    </location>
</feature>
<dbReference type="InterPro" id="IPR051084">
    <property type="entry name" value="H+-coupled_symporters"/>
</dbReference>
<dbReference type="SUPFAM" id="SSF103473">
    <property type="entry name" value="MFS general substrate transporter"/>
    <property type="match status" value="1"/>
</dbReference>
<keyword evidence="11" id="KW-1185">Reference proteome</keyword>
<protein>
    <submittedName>
        <fullName evidence="10">MFS transporter, MHS family, alpha-ketoglutarate permease</fullName>
    </submittedName>
</protein>
<dbReference type="CDD" id="cd17367">
    <property type="entry name" value="MFS_KgtP"/>
    <property type="match status" value="1"/>
</dbReference>
<dbReference type="PANTHER" id="PTHR43528:SF5">
    <property type="entry name" value="PROLINE_BETAINE TRANSPORTER"/>
    <property type="match status" value="1"/>
</dbReference>
<dbReference type="PANTHER" id="PTHR43528">
    <property type="entry name" value="ALPHA-KETOGLUTARATE PERMEASE"/>
    <property type="match status" value="1"/>
</dbReference>
<gene>
    <name evidence="10" type="ORF">SAMN06295912_10866</name>
</gene>
<evidence type="ECO:0000313" key="11">
    <source>
        <dbReference type="Proteomes" id="UP000198281"/>
    </source>
</evidence>
<dbReference type="InterPro" id="IPR005829">
    <property type="entry name" value="Sugar_transporter_CS"/>
</dbReference>
<evidence type="ECO:0000313" key="10">
    <source>
        <dbReference type="EMBL" id="SNS51986.1"/>
    </source>
</evidence>
<feature type="transmembrane region" description="Helical" evidence="8">
    <location>
        <begin position="303"/>
        <end position="321"/>
    </location>
</feature>
<feature type="transmembrane region" description="Helical" evidence="8">
    <location>
        <begin position="106"/>
        <end position="126"/>
    </location>
</feature>
<dbReference type="Proteomes" id="UP000198281">
    <property type="component" value="Unassembled WGS sequence"/>
</dbReference>
<keyword evidence="4 8" id="KW-0812">Transmembrane</keyword>
<dbReference type="RefSeq" id="WP_089219360.1">
    <property type="nucleotide sequence ID" value="NZ_FZOS01000008.1"/>
</dbReference>
<keyword evidence="5" id="KW-0769">Symport</keyword>
<feature type="transmembrane region" description="Helical" evidence="8">
    <location>
        <begin position="182"/>
        <end position="201"/>
    </location>
</feature>
<dbReference type="InterPro" id="IPR036259">
    <property type="entry name" value="MFS_trans_sf"/>
</dbReference>
<evidence type="ECO:0000256" key="3">
    <source>
        <dbReference type="ARBA" id="ARBA00022475"/>
    </source>
</evidence>
<evidence type="ECO:0000256" key="2">
    <source>
        <dbReference type="ARBA" id="ARBA00022448"/>
    </source>
</evidence>
<dbReference type="OrthoDB" id="9783227at2"/>
<evidence type="ECO:0000256" key="5">
    <source>
        <dbReference type="ARBA" id="ARBA00022847"/>
    </source>
</evidence>
<dbReference type="GO" id="GO:0005886">
    <property type="term" value="C:plasma membrane"/>
    <property type="evidence" value="ECO:0007669"/>
    <property type="project" value="UniProtKB-SubCell"/>
</dbReference>